<dbReference type="GO" id="GO:0009063">
    <property type="term" value="P:amino acid catabolic process"/>
    <property type="evidence" value="ECO:0007669"/>
    <property type="project" value="InterPro"/>
</dbReference>
<dbReference type="InterPro" id="IPR029017">
    <property type="entry name" value="Enolase-like_N"/>
</dbReference>
<proteinExistence type="inferred from homology"/>
<accession>A0A366HVS5</accession>
<evidence type="ECO:0000256" key="2">
    <source>
        <dbReference type="ARBA" id="ARBA00022723"/>
    </source>
</evidence>
<dbReference type="Pfam" id="PF13378">
    <property type="entry name" value="MR_MLE_C"/>
    <property type="match status" value="1"/>
</dbReference>
<dbReference type="GO" id="GO:0046872">
    <property type="term" value="F:metal ion binding"/>
    <property type="evidence" value="ECO:0007669"/>
    <property type="project" value="UniProtKB-KW"/>
</dbReference>
<evidence type="ECO:0000259" key="3">
    <source>
        <dbReference type="SMART" id="SM00922"/>
    </source>
</evidence>
<comment type="caution">
    <text evidence="4">The sequence shown here is derived from an EMBL/GenBank/DDBJ whole genome shotgun (WGS) entry which is preliminary data.</text>
</comment>
<organism evidence="4 5">
    <name type="scientific">Roseimicrobium gellanilyticum</name>
    <dbReference type="NCBI Taxonomy" id="748857"/>
    <lineage>
        <taxon>Bacteria</taxon>
        <taxon>Pseudomonadati</taxon>
        <taxon>Verrucomicrobiota</taxon>
        <taxon>Verrucomicrobiia</taxon>
        <taxon>Verrucomicrobiales</taxon>
        <taxon>Verrucomicrobiaceae</taxon>
        <taxon>Roseimicrobium</taxon>
    </lineage>
</organism>
<dbReference type="Proteomes" id="UP000253426">
    <property type="component" value="Unassembled WGS sequence"/>
</dbReference>
<comment type="similarity">
    <text evidence="1">Belongs to the mandelate racemase/muconate lactonizing enzyme family.</text>
</comment>
<dbReference type="SMART" id="SM00922">
    <property type="entry name" value="MR_MLE"/>
    <property type="match status" value="1"/>
</dbReference>
<dbReference type="Gene3D" id="3.20.20.120">
    <property type="entry name" value="Enolase-like C-terminal domain"/>
    <property type="match status" value="1"/>
</dbReference>
<dbReference type="AlphaFoldDB" id="A0A366HVS5"/>
<reference evidence="4 5" key="1">
    <citation type="submission" date="2018-06" db="EMBL/GenBank/DDBJ databases">
        <title>Genomic Encyclopedia of Type Strains, Phase IV (KMG-IV): sequencing the most valuable type-strain genomes for metagenomic binning, comparative biology and taxonomic classification.</title>
        <authorList>
            <person name="Goeker M."/>
        </authorList>
    </citation>
    <scope>NUCLEOTIDE SEQUENCE [LARGE SCALE GENOMIC DNA]</scope>
    <source>
        <strain evidence="4 5">DSM 25532</strain>
    </source>
</reference>
<keyword evidence="5" id="KW-1185">Reference proteome</keyword>
<sequence>MTSDQPLRVELKTLHLTEPFRIAHGVSTERQVLRLHWGDAVGEAPFVPYYGENPQETLRWVQGLAWSGSPVPEAGPRAGRLALDVLWHDAVGKQRGLPLWKLWELDATKLPPACRSFSIPTDLEAFAEKVRETHRQFRVLKLKLGSGNAEFDEAIAAKAREAAPQATIFADANGGWSVEVAAAIIPKLARYGLAFVEQPLHHSGGVAAWRELRQVMPHSPLPIYADESAQSSNDAHALSGLVDGVNVKLLKSGSLKEAREMIHTARVLKMRVLLGCMIESSIGVTAAAHLAPLADLVDLDGHLYVADDDYCGVKFGSAGEVVLPEGPGLGVAES</sequence>
<evidence type="ECO:0000256" key="1">
    <source>
        <dbReference type="ARBA" id="ARBA00008031"/>
    </source>
</evidence>
<dbReference type="InterPro" id="IPR036849">
    <property type="entry name" value="Enolase-like_C_sf"/>
</dbReference>
<dbReference type="PANTHER" id="PTHR48080:SF3">
    <property type="entry name" value="ENOLASE SUPERFAMILY MEMBER DDB_G0284701"/>
    <property type="match status" value="1"/>
</dbReference>
<dbReference type="InterPro" id="IPR034593">
    <property type="entry name" value="DgoD-like"/>
</dbReference>
<gene>
    <name evidence="4" type="ORF">DES53_101195</name>
</gene>
<dbReference type="OrthoDB" id="9775391at2"/>
<dbReference type="SFLD" id="SFLDS00001">
    <property type="entry name" value="Enolase"/>
    <property type="match status" value="1"/>
</dbReference>
<name>A0A366HVS5_9BACT</name>
<dbReference type="PANTHER" id="PTHR48080">
    <property type="entry name" value="D-GALACTONATE DEHYDRATASE-RELATED"/>
    <property type="match status" value="1"/>
</dbReference>
<keyword evidence="2" id="KW-0479">Metal-binding</keyword>
<dbReference type="PROSITE" id="PS00909">
    <property type="entry name" value="MR_MLE_2"/>
    <property type="match status" value="1"/>
</dbReference>
<evidence type="ECO:0000313" key="4">
    <source>
        <dbReference type="EMBL" id="RBP47398.1"/>
    </source>
</evidence>
<evidence type="ECO:0000313" key="5">
    <source>
        <dbReference type="Proteomes" id="UP000253426"/>
    </source>
</evidence>
<dbReference type="Gene3D" id="3.30.390.10">
    <property type="entry name" value="Enolase-like, N-terminal domain"/>
    <property type="match status" value="1"/>
</dbReference>
<feature type="domain" description="Mandelate racemase/muconate lactonizing enzyme C-terminal" evidence="3">
    <location>
        <begin position="123"/>
        <end position="222"/>
    </location>
</feature>
<dbReference type="InterPro" id="IPR013342">
    <property type="entry name" value="Mandelate_racemase_C"/>
</dbReference>
<dbReference type="SUPFAM" id="SSF51604">
    <property type="entry name" value="Enolase C-terminal domain-like"/>
    <property type="match status" value="1"/>
</dbReference>
<dbReference type="InterPro" id="IPR018110">
    <property type="entry name" value="Mandel_Rmase/mucon_lact_enz_CS"/>
</dbReference>
<protein>
    <submittedName>
        <fullName evidence="4">L-alanine-DL-glutamate epimerase-like enolase superfamily enzyme</fullName>
    </submittedName>
</protein>
<dbReference type="RefSeq" id="WP_113956338.1">
    <property type="nucleotide sequence ID" value="NZ_QNRR01000001.1"/>
</dbReference>
<dbReference type="SUPFAM" id="SSF54826">
    <property type="entry name" value="Enolase N-terminal domain-like"/>
    <property type="match status" value="1"/>
</dbReference>
<dbReference type="InterPro" id="IPR029065">
    <property type="entry name" value="Enolase_C-like"/>
</dbReference>
<dbReference type="EMBL" id="QNRR01000001">
    <property type="protein sequence ID" value="RBP47398.1"/>
    <property type="molecule type" value="Genomic_DNA"/>
</dbReference>